<comment type="caution">
    <text evidence="1">The sequence shown here is derived from an EMBL/GenBank/DDBJ whole genome shotgun (WGS) entry which is preliminary data.</text>
</comment>
<reference evidence="1" key="1">
    <citation type="submission" date="2020-02" db="EMBL/GenBank/DDBJ databases">
        <authorList>
            <person name="Shen X.-R."/>
            <person name="Zhang Y.-X."/>
        </authorList>
    </citation>
    <scope>NUCLEOTIDE SEQUENCE</scope>
    <source>
        <strain evidence="1">SYP-B3998</strain>
    </source>
</reference>
<dbReference type="SUPFAM" id="SSF56784">
    <property type="entry name" value="HAD-like"/>
    <property type="match status" value="1"/>
</dbReference>
<dbReference type="InterPro" id="IPR036412">
    <property type="entry name" value="HAD-like_sf"/>
</dbReference>
<name>A0A6G3ZTF8_9BACL</name>
<dbReference type="InterPro" id="IPR023214">
    <property type="entry name" value="HAD_sf"/>
</dbReference>
<accession>A0A6G3ZTF8</accession>
<sequence length="155" mass="17053">MMQIPIPGREDLQINHLVLDFNGTIALDGLLLPNVMERLMELAKLVKIYVLTADSNGSANRECEGLPVELIVIGKEDQREEKSRFVRKFASGVAVLGNGINDELMFRQADLSIAVIGKEGCATATLIASHIVVNEVVDGLDLLLMHHRLIPTLRN</sequence>
<evidence type="ECO:0000313" key="1">
    <source>
        <dbReference type="EMBL" id="NEW05350.1"/>
    </source>
</evidence>
<dbReference type="AlphaFoldDB" id="A0A6G3ZTF8"/>
<gene>
    <name evidence="1" type="ORF">GK047_04880</name>
</gene>
<dbReference type="EMBL" id="JAAIKC010000001">
    <property type="protein sequence ID" value="NEW05350.1"/>
    <property type="molecule type" value="Genomic_DNA"/>
</dbReference>
<protein>
    <submittedName>
        <fullName evidence="1">ATPase P</fullName>
    </submittedName>
</protein>
<proteinExistence type="predicted"/>
<organism evidence="1">
    <name type="scientific">Paenibacillus sp. SYP-B3998</name>
    <dbReference type="NCBI Taxonomy" id="2678564"/>
    <lineage>
        <taxon>Bacteria</taxon>
        <taxon>Bacillati</taxon>
        <taxon>Bacillota</taxon>
        <taxon>Bacilli</taxon>
        <taxon>Bacillales</taxon>
        <taxon>Paenibacillaceae</taxon>
        <taxon>Paenibacillus</taxon>
    </lineage>
</organism>
<dbReference type="Gene3D" id="3.40.50.1000">
    <property type="entry name" value="HAD superfamily/HAD-like"/>
    <property type="match status" value="1"/>
</dbReference>